<dbReference type="AlphaFoldDB" id="A0AAN8ZLI9"/>
<reference evidence="3 4" key="1">
    <citation type="submission" date="2023-12" db="EMBL/GenBank/DDBJ databases">
        <title>A high-quality genome assembly for Dillenia turbinata (Dilleniales).</title>
        <authorList>
            <person name="Chanderbali A."/>
        </authorList>
    </citation>
    <scope>NUCLEOTIDE SEQUENCE [LARGE SCALE GENOMIC DNA]</scope>
    <source>
        <strain evidence="3">LSX21</strain>
        <tissue evidence="3">Leaf</tissue>
    </source>
</reference>
<dbReference type="CDD" id="cd01098">
    <property type="entry name" value="PAN_AP_plant"/>
    <property type="match status" value="1"/>
</dbReference>
<proteinExistence type="predicted"/>
<sequence>MGRIVDSEQWSASGEDACRSECLNNCSCVAYGYYSGIECLSRRGDLIDIQKFSKNSADIYLRLTGFCSYDKKKDLTVVISITVIIGATAIAVSTYIFGIVI</sequence>
<feature type="domain" description="Apple" evidence="2">
    <location>
        <begin position="1"/>
        <end position="64"/>
    </location>
</feature>
<comment type="caution">
    <text evidence="3">The sequence shown here is derived from an EMBL/GenBank/DDBJ whole genome shotgun (WGS) entry which is preliminary data.</text>
</comment>
<dbReference type="InterPro" id="IPR003609">
    <property type="entry name" value="Pan_app"/>
</dbReference>
<dbReference type="PANTHER" id="PTHR32444">
    <property type="entry name" value="BULB-TYPE LECTIN DOMAIN-CONTAINING PROTEIN"/>
    <property type="match status" value="1"/>
</dbReference>
<keyword evidence="1" id="KW-0472">Membrane</keyword>
<keyword evidence="4" id="KW-1185">Reference proteome</keyword>
<organism evidence="3 4">
    <name type="scientific">Dillenia turbinata</name>
    <dbReference type="NCBI Taxonomy" id="194707"/>
    <lineage>
        <taxon>Eukaryota</taxon>
        <taxon>Viridiplantae</taxon>
        <taxon>Streptophyta</taxon>
        <taxon>Embryophyta</taxon>
        <taxon>Tracheophyta</taxon>
        <taxon>Spermatophyta</taxon>
        <taxon>Magnoliopsida</taxon>
        <taxon>eudicotyledons</taxon>
        <taxon>Gunneridae</taxon>
        <taxon>Pentapetalae</taxon>
        <taxon>Dilleniales</taxon>
        <taxon>Dilleniaceae</taxon>
        <taxon>Dillenia</taxon>
    </lineage>
</organism>
<dbReference type="PROSITE" id="PS50948">
    <property type="entry name" value="PAN"/>
    <property type="match status" value="1"/>
</dbReference>
<evidence type="ECO:0000313" key="3">
    <source>
        <dbReference type="EMBL" id="KAK6946004.1"/>
    </source>
</evidence>
<evidence type="ECO:0000256" key="1">
    <source>
        <dbReference type="SAM" id="Phobius"/>
    </source>
</evidence>
<evidence type="ECO:0000259" key="2">
    <source>
        <dbReference type="PROSITE" id="PS50948"/>
    </source>
</evidence>
<keyword evidence="1" id="KW-0812">Transmembrane</keyword>
<dbReference type="Pfam" id="PF08276">
    <property type="entry name" value="PAN_2"/>
    <property type="match status" value="1"/>
</dbReference>
<keyword evidence="1" id="KW-1133">Transmembrane helix</keyword>
<dbReference type="EMBL" id="JBAMMX010000002">
    <property type="protein sequence ID" value="KAK6946004.1"/>
    <property type="molecule type" value="Genomic_DNA"/>
</dbReference>
<dbReference type="PANTHER" id="PTHR32444:SF198">
    <property type="entry name" value="BULB-TYPE LECTIN DOMAIN-CONTAINING PROTEIN"/>
    <property type="match status" value="1"/>
</dbReference>
<protein>
    <submittedName>
        <fullName evidence="3">PAN/Apple domain</fullName>
    </submittedName>
</protein>
<name>A0AAN8ZLI9_9MAGN</name>
<evidence type="ECO:0000313" key="4">
    <source>
        <dbReference type="Proteomes" id="UP001370490"/>
    </source>
</evidence>
<gene>
    <name evidence="3" type="ORF">RJ641_013548</name>
</gene>
<feature type="transmembrane region" description="Helical" evidence="1">
    <location>
        <begin position="75"/>
        <end position="100"/>
    </location>
</feature>
<accession>A0AAN8ZLI9</accession>
<dbReference type="Proteomes" id="UP001370490">
    <property type="component" value="Unassembled WGS sequence"/>
</dbReference>